<evidence type="ECO:0000313" key="8">
    <source>
        <dbReference type="EMBL" id="RKH39398.1"/>
    </source>
</evidence>
<keyword evidence="3 4" id="KW-0408">Iron</keyword>
<sequence length="147" mass="16478">MKRLIPLLLLLPALASAQERGEVAFNKACAQCHQARTPKEKPAGLLGSRKPVGPYMDQVLRRKSLTEARTWVESPHRINPKTNCDTRLLSRDELDNLTSFLSTLAVAPPPSRRMMLRKQMAEQVAVREARNKAEAKAKSQPKNQGKQ</sequence>
<evidence type="ECO:0000256" key="3">
    <source>
        <dbReference type="ARBA" id="ARBA00023004"/>
    </source>
</evidence>
<dbReference type="GO" id="GO:0020037">
    <property type="term" value="F:heme binding"/>
    <property type="evidence" value="ECO:0007669"/>
    <property type="project" value="InterPro"/>
</dbReference>
<dbReference type="PROSITE" id="PS51007">
    <property type="entry name" value="CYTC"/>
    <property type="match status" value="1"/>
</dbReference>
<evidence type="ECO:0000256" key="5">
    <source>
        <dbReference type="SAM" id="MobiDB-lite"/>
    </source>
</evidence>
<organism evidence="8 9">
    <name type="scientific">Corallococcus sicarius</name>
    <dbReference type="NCBI Taxonomy" id="2316726"/>
    <lineage>
        <taxon>Bacteria</taxon>
        <taxon>Pseudomonadati</taxon>
        <taxon>Myxococcota</taxon>
        <taxon>Myxococcia</taxon>
        <taxon>Myxococcales</taxon>
        <taxon>Cystobacterineae</taxon>
        <taxon>Myxococcaceae</taxon>
        <taxon>Corallococcus</taxon>
    </lineage>
</organism>
<evidence type="ECO:0000256" key="2">
    <source>
        <dbReference type="ARBA" id="ARBA00022723"/>
    </source>
</evidence>
<dbReference type="SUPFAM" id="SSF46626">
    <property type="entry name" value="Cytochrome c"/>
    <property type="match status" value="1"/>
</dbReference>
<accession>A0A3A8N4K1</accession>
<dbReference type="GO" id="GO:0046872">
    <property type="term" value="F:metal ion binding"/>
    <property type="evidence" value="ECO:0007669"/>
    <property type="project" value="UniProtKB-KW"/>
</dbReference>
<dbReference type="Gene3D" id="1.10.760.10">
    <property type="entry name" value="Cytochrome c-like domain"/>
    <property type="match status" value="1"/>
</dbReference>
<evidence type="ECO:0000313" key="9">
    <source>
        <dbReference type="Proteomes" id="UP000273405"/>
    </source>
</evidence>
<feature type="signal peptide" evidence="6">
    <location>
        <begin position="1"/>
        <end position="17"/>
    </location>
</feature>
<protein>
    <recommendedName>
        <fullName evidence="7">Cytochrome c domain-containing protein</fullName>
    </recommendedName>
</protein>
<gene>
    <name evidence="8" type="ORF">D7X12_23755</name>
</gene>
<keyword evidence="1 4" id="KW-0349">Heme</keyword>
<comment type="caution">
    <text evidence="8">The sequence shown here is derived from an EMBL/GenBank/DDBJ whole genome shotgun (WGS) entry which is preliminary data.</text>
</comment>
<dbReference type="AlphaFoldDB" id="A0A3A8N4K1"/>
<feature type="domain" description="Cytochrome c" evidence="7">
    <location>
        <begin position="16"/>
        <end position="105"/>
    </location>
</feature>
<keyword evidence="2 4" id="KW-0479">Metal-binding</keyword>
<feature type="region of interest" description="Disordered" evidence="5">
    <location>
        <begin position="123"/>
        <end position="147"/>
    </location>
</feature>
<reference evidence="9" key="1">
    <citation type="submission" date="2018-09" db="EMBL/GenBank/DDBJ databases">
        <authorList>
            <person name="Livingstone P.G."/>
            <person name="Whitworth D.E."/>
        </authorList>
    </citation>
    <scope>NUCLEOTIDE SEQUENCE [LARGE SCALE GENOMIC DNA]</scope>
    <source>
        <strain evidence="9">CA040B</strain>
    </source>
</reference>
<dbReference type="InterPro" id="IPR009056">
    <property type="entry name" value="Cyt_c-like_dom"/>
</dbReference>
<dbReference type="OrthoDB" id="5383438at2"/>
<dbReference type="Proteomes" id="UP000273405">
    <property type="component" value="Unassembled WGS sequence"/>
</dbReference>
<dbReference type="EMBL" id="RAWG01000164">
    <property type="protein sequence ID" value="RKH39398.1"/>
    <property type="molecule type" value="Genomic_DNA"/>
</dbReference>
<dbReference type="GO" id="GO:0009055">
    <property type="term" value="F:electron transfer activity"/>
    <property type="evidence" value="ECO:0007669"/>
    <property type="project" value="InterPro"/>
</dbReference>
<feature type="compositionally biased region" description="Basic and acidic residues" evidence="5">
    <location>
        <begin position="125"/>
        <end position="137"/>
    </location>
</feature>
<keyword evidence="6" id="KW-0732">Signal</keyword>
<evidence type="ECO:0000256" key="1">
    <source>
        <dbReference type="ARBA" id="ARBA00022617"/>
    </source>
</evidence>
<evidence type="ECO:0000256" key="4">
    <source>
        <dbReference type="PROSITE-ProRule" id="PRU00433"/>
    </source>
</evidence>
<feature type="chain" id="PRO_5017287267" description="Cytochrome c domain-containing protein" evidence="6">
    <location>
        <begin position="18"/>
        <end position="147"/>
    </location>
</feature>
<keyword evidence="9" id="KW-1185">Reference proteome</keyword>
<dbReference type="RefSeq" id="WP_120627563.1">
    <property type="nucleotide sequence ID" value="NZ_RAWG01000164.1"/>
</dbReference>
<evidence type="ECO:0000259" key="7">
    <source>
        <dbReference type="PROSITE" id="PS51007"/>
    </source>
</evidence>
<proteinExistence type="predicted"/>
<evidence type="ECO:0000256" key="6">
    <source>
        <dbReference type="SAM" id="SignalP"/>
    </source>
</evidence>
<dbReference type="InterPro" id="IPR036909">
    <property type="entry name" value="Cyt_c-like_dom_sf"/>
</dbReference>
<dbReference type="Pfam" id="PF00034">
    <property type="entry name" value="Cytochrom_C"/>
    <property type="match status" value="1"/>
</dbReference>
<name>A0A3A8N4K1_9BACT</name>